<evidence type="ECO:0008006" key="4">
    <source>
        <dbReference type="Google" id="ProtNLM"/>
    </source>
</evidence>
<evidence type="ECO:0000313" key="3">
    <source>
        <dbReference type="Proteomes" id="UP000704176"/>
    </source>
</evidence>
<feature type="transmembrane region" description="Helical" evidence="1">
    <location>
        <begin position="132"/>
        <end position="152"/>
    </location>
</feature>
<feature type="transmembrane region" description="Helical" evidence="1">
    <location>
        <begin position="71"/>
        <end position="98"/>
    </location>
</feature>
<protein>
    <recommendedName>
        <fullName evidence="4">Glycosyltransferase RgtA/B/C/D-like domain-containing protein</fullName>
    </recommendedName>
</protein>
<accession>A0ABS7VL41</accession>
<feature type="transmembrane region" description="Helical" evidence="1">
    <location>
        <begin position="405"/>
        <end position="423"/>
    </location>
</feature>
<gene>
    <name evidence="2" type="ORF">K9B37_08100</name>
</gene>
<sequence length="459" mass="52205">MDWRDFLALALLLGLSVAFKVIFERSLPFLVNHRIFESVDSYLRANPLALLWPQELETGRYHWVPTSLLPFYALSLYFSTFSIYLILSSMTAVAGYLLSRFAGRSRVFAVTLTTAMLFGTQLIYASTLGLTLLHYIVLGYIFINIYTIHICISNNGSNESLLWFVISIVVLALATEIWINYAIGLILCCLYLFIWSGIHRHENFRRLSFKLGAITLVLLLIYLPIRMSVAGQYMGPGAEEELILTYGSFLLMVEDFVTNFFTFLYMSVSNFFPSFLTSSNSLTVLGPERIIAEQNGYHQQYQQLVVMNHLFFWRYFAGITATIFFASGYTTFRRSLESRSTVYPTVICGMLIIVTGFCTYLLIKFRPYNSAPALHYKTIISICGVALLLSFLLEHLQAKFASRRIYWAIVCSVWAVLVTGAITRPGMIRVQLQNVGLQGYSDPWKIIKSNLGLSVWPAD</sequence>
<organism evidence="2 3">
    <name type="scientific">Microvirga puerhi</name>
    <dbReference type="NCBI Taxonomy" id="2876078"/>
    <lineage>
        <taxon>Bacteria</taxon>
        <taxon>Pseudomonadati</taxon>
        <taxon>Pseudomonadota</taxon>
        <taxon>Alphaproteobacteria</taxon>
        <taxon>Hyphomicrobiales</taxon>
        <taxon>Methylobacteriaceae</taxon>
        <taxon>Microvirga</taxon>
    </lineage>
</organism>
<feature type="transmembrane region" description="Helical" evidence="1">
    <location>
        <begin position="311"/>
        <end position="330"/>
    </location>
</feature>
<feature type="transmembrane region" description="Helical" evidence="1">
    <location>
        <begin position="207"/>
        <end position="225"/>
    </location>
</feature>
<keyword evidence="1" id="KW-0812">Transmembrane</keyword>
<reference evidence="2 3" key="1">
    <citation type="submission" date="2021-09" db="EMBL/GenBank/DDBJ databases">
        <title>The complete genome sequence of a new microorganism.</title>
        <authorList>
            <person name="Zi Z."/>
        </authorList>
    </citation>
    <scope>NUCLEOTIDE SEQUENCE [LARGE SCALE GENOMIC DNA]</scope>
    <source>
        <strain evidence="2 3">WGZ8</strain>
    </source>
</reference>
<name>A0ABS7VL41_9HYPH</name>
<evidence type="ECO:0000256" key="1">
    <source>
        <dbReference type="SAM" id="Phobius"/>
    </source>
</evidence>
<keyword evidence="1" id="KW-0472">Membrane</keyword>
<feature type="transmembrane region" description="Helical" evidence="1">
    <location>
        <begin position="375"/>
        <end position="393"/>
    </location>
</feature>
<dbReference type="RefSeq" id="WP_224312580.1">
    <property type="nucleotide sequence ID" value="NZ_JAIRBM010000005.1"/>
</dbReference>
<feature type="transmembrane region" description="Helical" evidence="1">
    <location>
        <begin position="342"/>
        <end position="363"/>
    </location>
</feature>
<feature type="transmembrane region" description="Helical" evidence="1">
    <location>
        <begin position="164"/>
        <end position="195"/>
    </location>
</feature>
<keyword evidence="1" id="KW-1133">Transmembrane helix</keyword>
<proteinExistence type="predicted"/>
<feature type="transmembrane region" description="Helical" evidence="1">
    <location>
        <begin position="107"/>
        <end position="126"/>
    </location>
</feature>
<keyword evidence="3" id="KW-1185">Reference proteome</keyword>
<dbReference type="Proteomes" id="UP000704176">
    <property type="component" value="Unassembled WGS sequence"/>
</dbReference>
<dbReference type="EMBL" id="JAIRBM010000005">
    <property type="protein sequence ID" value="MBZ6076249.1"/>
    <property type="molecule type" value="Genomic_DNA"/>
</dbReference>
<comment type="caution">
    <text evidence="2">The sequence shown here is derived from an EMBL/GenBank/DDBJ whole genome shotgun (WGS) entry which is preliminary data.</text>
</comment>
<feature type="transmembrane region" description="Helical" evidence="1">
    <location>
        <begin position="246"/>
        <end position="268"/>
    </location>
</feature>
<evidence type="ECO:0000313" key="2">
    <source>
        <dbReference type="EMBL" id="MBZ6076249.1"/>
    </source>
</evidence>